<feature type="transmembrane region" description="Helical" evidence="1">
    <location>
        <begin position="138"/>
        <end position="164"/>
    </location>
</feature>
<feature type="transmembrane region" description="Helical" evidence="1">
    <location>
        <begin position="49"/>
        <end position="74"/>
    </location>
</feature>
<feature type="transmembrane region" description="Helical" evidence="1">
    <location>
        <begin position="18"/>
        <end position="37"/>
    </location>
</feature>
<reference evidence="2 3" key="1">
    <citation type="submission" date="2019-03" db="EMBL/GenBank/DDBJ databases">
        <title>Complete genome sequence of Paenisporosarcina antarctica CGMCC 1.6503T.</title>
        <authorList>
            <person name="Rong J.-C."/>
            <person name="Chi N.-Y."/>
            <person name="Zhang Q.-F."/>
        </authorList>
    </citation>
    <scope>NUCLEOTIDE SEQUENCE [LARGE SCALE GENOMIC DNA]</scope>
    <source>
        <strain evidence="2 3">CGMCC 1.6503</strain>
    </source>
</reference>
<evidence type="ECO:0000313" key="2">
    <source>
        <dbReference type="EMBL" id="QBP42793.1"/>
    </source>
</evidence>
<keyword evidence="3" id="KW-1185">Reference proteome</keyword>
<dbReference type="Proteomes" id="UP000294292">
    <property type="component" value="Chromosome"/>
</dbReference>
<organism evidence="2 3">
    <name type="scientific">Paenisporosarcina antarctica</name>
    <dbReference type="NCBI Taxonomy" id="417367"/>
    <lineage>
        <taxon>Bacteria</taxon>
        <taxon>Bacillati</taxon>
        <taxon>Bacillota</taxon>
        <taxon>Bacilli</taxon>
        <taxon>Bacillales</taxon>
        <taxon>Caryophanaceae</taxon>
        <taxon>Paenisporosarcina</taxon>
    </lineage>
</organism>
<dbReference type="OrthoDB" id="2968365at2"/>
<name>A0A4P7A242_9BACL</name>
<feature type="transmembrane region" description="Helical" evidence="1">
    <location>
        <begin position="234"/>
        <end position="257"/>
    </location>
</feature>
<keyword evidence="1" id="KW-0472">Membrane</keyword>
<feature type="transmembrane region" description="Helical" evidence="1">
    <location>
        <begin position="95"/>
        <end position="118"/>
    </location>
</feature>
<dbReference type="AlphaFoldDB" id="A0A4P7A242"/>
<protein>
    <submittedName>
        <fullName evidence="2">Uncharacterized protein</fullName>
    </submittedName>
</protein>
<gene>
    <name evidence="2" type="ORF">E2636_17340</name>
</gene>
<keyword evidence="1" id="KW-0812">Transmembrane</keyword>
<keyword evidence="1" id="KW-1133">Transmembrane helix</keyword>
<accession>A0A4P7A242</accession>
<sequence>MKQWRGLLMKEWINMKNLLYSLLVLDALLLFIVPSGFKRLFGIEEDLGTIRFMVGGILLFFHSLVALILLIISLEKDMIRQDIWFHTSATMQKLVGTKIIFTIFVTSVSLVFIGVVTFGQFFISISNQSSALIDMGKFLFLINGITFITAIYLCVVGFFFWVIYQTLRMRIQYYAIPVTLVLFVLINYWWNKILSSAFFTKTFAIGTLPVNDFIPQSLLHDTLNVKLDFSAEPFLIGILLFITFITVLLFVSATTWLDKKVRV</sequence>
<proteinExistence type="predicted"/>
<dbReference type="RefSeq" id="WP_134211507.1">
    <property type="nucleotide sequence ID" value="NZ_CP038015.1"/>
</dbReference>
<evidence type="ECO:0000256" key="1">
    <source>
        <dbReference type="SAM" id="Phobius"/>
    </source>
</evidence>
<dbReference type="KEGG" id="panc:E2636_17340"/>
<evidence type="ECO:0000313" key="3">
    <source>
        <dbReference type="Proteomes" id="UP000294292"/>
    </source>
</evidence>
<feature type="transmembrane region" description="Helical" evidence="1">
    <location>
        <begin position="171"/>
        <end position="190"/>
    </location>
</feature>
<dbReference type="EMBL" id="CP038015">
    <property type="protein sequence ID" value="QBP42793.1"/>
    <property type="molecule type" value="Genomic_DNA"/>
</dbReference>